<evidence type="ECO:0000256" key="1">
    <source>
        <dbReference type="ARBA" id="ARBA00002254"/>
    </source>
</evidence>
<keyword evidence="11" id="KW-0282">Flagellum</keyword>
<dbReference type="EMBL" id="FOUI01000018">
    <property type="protein sequence ID" value="SFM84300.1"/>
    <property type="molecule type" value="Genomic_DNA"/>
</dbReference>
<dbReference type="OrthoDB" id="5616092at2"/>
<name>A0A1I4U630_9GAMM</name>
<evidence type="ECO:0000256" key="7">
    <source>
        <dbReference type="ARBA" id="ARBA00022779"/>
    </source>
</evidence>
<comment type="subcellular location">
    <subcellularLocation>
        <location evidence="10">Cell inner membrane</location>
    </subcellularLocation>
    <subcellularLocation>
        <location evidence="2">Cell membrane</location>
        <topology evidence="2">Single-pass membrane protein</topology>
    </subcellularLocation>
</comment>
<dbReference type="Pfam" id="PF03748">
    <property type="entry name" value="FliL"/>
    <property type="match status" value="1"/>
</dbReference>
<sequence length="176" mass="19214">MPKAKQAQPAQAETQAPAKNRRKLFMLIGAGIIALLLSLGGVAYVLLFKDKDPAADAETAESQSNVPALPQPAVYQTLEPPFVVNFNHAGRQRYMQVSVVLLGRDAVSMGALAQHMPLIRNQLVMTFSTTDFAELLEADGREALRDKTTQEIQTLLEREIGSPVIESALFTNLVLQ</sequence>
<dbReference type="Proteomes" id="UP000243629">
    <property type="component" value="Unassembled WGS sequence"/>
</dbReference>
<keyword evidence="9 10" id="KW-0472">Membrane</keyword>
<keyword evidence="11" id="KW-0966">Cell projection</keyword>
<feature type="transmembrane region" description="Helical" evidence="10">
    <location>
        <begin position="24"/>
        <end position="47"/>
    </location>
</feature>
<dbReference type="GO" id="GO:0006935">
    <property type="term" value="P:chemotaxis"/>
    <property type="evidence" value="ECO:0007669"/>
    <property type="project" value="UniProtKB-KW"/>
</dbReference>
<reference evidence="12" key="1">
    <citation type="submission" date="2016-10" db="EMBL/GenBank/DDBJ databases">
        <authorList>
            <person name="Varghese N."/>
            <person name="Submissions S."/>
        </authorList>
    </citation>
    <scope>NUCLEOTIDE SEQUENCE [LARGE SCALE GENOMIC DNA]</scope>
    <source>
        <strain evidence="12">DSM 24213</strain>
    </source>
</reference>
<accession>A0A1I4U630</accession>
<dbReference type="GO" id="GO:0005886">
    <property type="term" value="C:plasma membrane"/>
    <property type="evidence" value="ECO:0007669"/>
    <property type="project" value="UniProtKB-SubCell"/>
</dbReference>
<evidence type="ECO:0000256" key="2">
    <source>
        <dbReference type="ARBA" id="ARBA00004162"/>
    </source>
</evidence>
<dbReference type="AlphaFoldDB" id="A0A1I4U630"/>
<keyword evidence="6 10" id="KW-0812">Transmembrane</keyword>
<evidence type="ECO:0000256" key="5">
    <source>
        <dbReference type="ARBA" id="ARBA00022500"/>
    </source>
</evidence>
<proteinExistence type="inferred from homology"/>
<evidence type="ECO:0000256" key="10">
    <source>
        <dbReference type="RuleBase" id="RU364125"/>
    </source>
</evidence>
<dbReference type="PANTHER" id="PTHR35091">
    <property type="entry name" value="FLAGELLAR PROTEIN FLIL"/>
    <property type="match status" value="1"/>
</dbReference>
<keyword evidence="4" id="KW-1003">Cell membrane</keyword>
<evidence type="ECO:0000256" key="8">
    <source>
        <dbReference type="ARBA" id="ARBA00022989"/>
    </source>
</evidence>
<organism evidence="11 12">
    <name type="scientific">Halopseudomonas yangmingensis</name>
    <dbReference type="NCBI Taxonomy" id="1720063"/>
    <lineage>
        <taxon>Bacteria</taxon>
        <taxon>Pseudomonadati</taxon>
        <taxon>Pseudomonadota</taxon>
        <taxon>Gammaproteobacteria</taxon>
        <taxon>Pseudomonadales</taxon>
        <taxon>Pseudomonadaceae</taxon>
        <taxon>Halopseudomonas</taxon>
    </lineage>
</organism>
<evidence type="ECO:0000256" key="9">
    <source>
        <dbReference type="ARBA" id="ARBA00023136"/>
    </source>
</evidence>
<dbReference type="GO" id="GO:0009425">
    <property type="term" value="C:bacterial-type flagellum basal body"/>
    <property type="evidence" value="ECO:0007669"/>
    <property type="project" value="InterPro"/>
</dbReference>
<evidence type="ECO:0000313" key="11">
    <source>
        <dbReference type="EMBL" id="SFM84300.1"/>
    </source>
</evidence>
<evidence type="ECO:0000256" key="6">
    <source>
        <dbReference type="ARBA" id="ARBA00022692"/>
    </source>
</evidence>
<protein>
    <recommendedName>
        <fullName evidence="10">Flagellar protein FliL</fullName>
    </recommendedName>
</protein>
<dbReference type="STRING" id="1720063.SAMN05216217_11812"/>
<evidence type="ECO:0000256" key="4">
    <source>
        <dbReference type="ARBA" id="ARBA00022475"/>
    </source>
</evidence>
<comment type="similarity">
    <text evidence="3 10">Belongs to the FliL family.</text>
</comment>
<dbReference type="InterPro" id="IPR005503">
    <property type="entry name" value="FliL"/>
</dbReference>
<keyword evidence="12" id="KW-1185">Reference proteome</keyword>
<keyword evidence="5 10" id="KW-0145">Chemotaxis</keyword>
<keyword evidence="10" id="KW-0997">Cell inner membrane</keyword>
<keyword evidence="7 10" id="KW-0283">Flagellar rotation</keyword>
<gene>
    <name evidence="11" type="ORF">SAMN05216217_11812</name>
</gene>
<evidence type="ECO:0000256" key="3">
    <source>
        <dbReference type="ARBA" id="ARBA00008281"/>
    </source>
</evidence>
<comment type="function">
    <text evidence="1 10">Controls the rotational direction of flagella during chemotaxis.</text>
</comment>
<keyword evidence="8 10" id="KW-1133">Transmembrane helix</keyword>
<keyword evidence="11" id="KW-0969">Cilium</keyword>
<dbReference type="GO" id="GO:0071978">
    <property type="term" value="P:bacterial-type flagellum-dependent swarming motility"/>
    <property type="evidence" value="ECO:0007669"/>
    <property type="project" value="TreeGrafter"/>
</dbReference>
<dbReference type="PANTHER" id="PTHR35091:SF2">
    <property type="entry name" value="FLAGELLAR PROTEIN FLIL"/>
    <property type="match status" value="1"/>
</dbReference>
<evidence type="ECO:0000313" key="12">
    <source>
        <dbReference type="Proteomes" id="UP000243629"/>
    </source>
</evidence>